<dbReference type="Proteomes" id="UP000886289">
    <property type="component" value="Unassembled WGS sequence"/>
</dbReference>
<keyword evidence="3 6" id="KW-0812">Transmembrane</keyword>
<dbReference type="AlphaFoldDB" id="A0A7C0U458"/>
<evidence type="ECO:0000256" key="2">
    <source>
        <dbReference type="ARBA" id="ARBA00022448"/>
    </source>
</evidence>
<organism evidence="7">
    <name type="scientific">Desulfofervidus auxilii</name>
    <dbReference type="NCBI Taxonomy" id="1621989"/>
    <lineage>
        <taxon>Bacteria</taxon>
        <taxon>Pseudomonadati</taxon>
        <taxon>Thermodesulfobacteriota</taxon>
        <taxon>Candidatus Desulfofervidia</taxon>
        <taxon>Candidatus Desulfofervidales</taxon>
        <taxon>Candidatus Desulfofervidaceae</taxon>
        <taxon>Candidatus Desulfofervidus</taxon>
    </lineage>
</organism>
<dbReference type="InterPro" id="IPR001991">
    <property type="entry name" value="Na-dicarboxylate_symporter"/>
</dbReference>
<dbReference type="GO" id="GO:0016020">
    <property type="term" value="C:membrane"/>
    <property type="evidence" value="ECO:0007669"/>
    <property type="project" value="UniProtKB-SubCell"/>
</dbReference>
<evidence type="ECO:0000256" key="5">
    <source>
        <dbReference type="ARBA" id="ARBA00023136"/>
    </source>
</evidence>
<evidence type="ECO:0000256" key="1">
    <source>
        <dbReference type="ARBA" id="ARBA00004141"/>
    </source>
</evidence>
<comment type="subcellular location">
    <subcellularLocation>
        <location evidence="1">Membrane</location>
        <topology evidence="1">Multi-pass membrane protein</topology>
    </subcellularLocation>
</comment>
<dbReference type="SUPFAM" id="SSF118215">
    <property type="entry name" value="Proton glutamate symport protein"/>
    <property type="match status" value="1"/>
</dbReference>
<name>A0A7C0U458_DESA2</name>
<keyword evidence="5 6" id="KW-0472">Membrane</keyword>
<sequence>MKRFITIENLTLLSIIVGILLGIFVPEFISKFKFIGDIFITLLKMVIVPLIFASVFISIVSLGSLKNIKDLGGKTIFYYLATTSISIITGLSIVNILTPGKGAEFTKKMCTFEHKFKVSDLILNIFPENPLKSLVEGKVLQIIFFAILFGLAVLTINEKKKEQIYNFFDGVNDSMIRLTKWIIRLTPIGVFFIVSHIVAIKGIKPIILLWEYILAVVIGLLIHAIINLGFLGYLVGKFNPLFHFMEVREALLVAFSTASSSATLPISLEVAEEKAKISKKVAGFVLPLGATINMDGTALYEAVASMFIANIYGINLNFGQQIVIFLTATLASIGAAGIPSAGLVTMTLVLNTVGLPIEGIGIILAVDRFLDMLRTSVNVWGDMVGAKILDRFVK</sequence>
<feature type="transmembrane region" description="Helical" evidence="6">
    <location>
        <begin position="348"/>
        <end position="366"/>
    </location>
</feature>
<evidence type="ECO:0000313" key="7">
    <source>
        <dbReference type="EMBL" id="HDD44945.1"/>
    </source>
</evidence>
<feature type="transmembrane region" description="Helical" evidence="6">
    <location>
        <begin position="139"/>
        <end position="156"/>
    </location>
</feature>
<reference evidence="7" key="1">
    <citation type="journal article" date="2020" name="mSystems">
        <title>Genome- and Community-Level Interaction Insights into Carbon Utilization and Element Cycling Functions of Hydrothermarchaeota in Hydrothermal Sediment.</title>
        <authorList>
            <person name="Zhou Z."/>
            <person name="Liu Y."/>
            <person name="Xu W."/>
            <person name="Pan J."/>
            <person name="Luo Z.H."/>
            <person name="Li M."/>
        </authorList>
    </citation>
    <scope>NUCLEOTIDE SEQUENCE [LARGE SCALE GENOMIC DNA]</scope>
    <source>
        <strain evidence="7">HyVt-233</strain>
    </source>
</reference>
<keyword evidence="4 6" id="KW-1133">Transmembrane helix</keyword>
<feature type="transmembrane region" description="Helical" evidence="6">
    <location>
        <begin position="181"/>
        <end position="200"/>
    </location>
</feature>
<feature type="transmembrane region" description="Helical" evidence="6">
    <location>
        <begin position="322"/>
        <end position="342"/>
    </location>
</feature>
<proteinExistence type="predicted"/>
<accession>A0A7C0U458</accession>
<evidence type="ECO:0000256" key="3">
    <source>
        <dbReference type="ARBA" id="ARBA00022692"/>
    </source>
</evidence>
<dbReference type="Pfam" id="PF00375">
    <property type="entry name" value="SDF"/>
    <property type="match status" value="1"/>
</dbReference>
<dbReference type="GO" id="GO:0015293">
    <property type="term" value="F:symporter activity"/>
    <property type="evidence" value="ECO:0007669"/>
    <property type="project" value="InterPro"/>
</dbReference>
<evidence type="ECO:0000256" key="4">
    <source>
        <dbReference type="ARBA" id="ARBA00022989"/>
    </source>
</evidence>
<dbReference type="PANTHER" id="PTHR11958">
    <property type="entry name" value="SODIUM/DICARBOXYLATE SYMPORTER-RELATED"/>
    <property type="match status" value="1"/>
</dbReference>
<feature type="transmembrane region" description="Helical" evidence="6">
    <location>
        <begin position="77"/>
        <end position="97"/>
    </location>
</feature>
<dbReference type="InterPro" id="IPR050746">
    <property type="entry name" value="DAACS"/>
</dbReference>
<feature type="transmembrane region" description="Helical" evidence="6">
    <location>
        <begin position="212"/>
        <end position="235"/>
    </location>
</feature>
<dbReference type="PRINTS" id="PR00173">
    <property type="entry name" value="EDTRNSPORT"/>
</dbReference>
<dbReference type="InterPro" id="IPR036458">
    <property type="entry name" value="Na:dicarbo_symporter_sf"/>
</dbReference>
<feature type="transmembrane region" description="Helical" evidence="6">
    <location>
        <begin position="38"/>
        <end position="65"/>
    </location>
</feature>
<gene>
    <name evidence="7" type="ORF">ENG63_08825</name>
</gene>
<comment type="caution">
    <text evidence="7">The sequence shown here is derived from an EMBL/GenBank/DDBJ whole genome shotgun (WGS) entry which is preliminary data.</text>
</comment>
<keyword evidence="2" id="KW-0813">Transport</keyword>
<dbReference type="PANTHER" id="PTHR11958:SF63">
    <property type="entry name" value="AMINO ACID TRANSPORTER"/>
    <property type="match status" value="1"/>
</dbReference>
<protein>
    <submittedName>
        <fullName evidence="7">Dicarboxylate/amino acid:cation symporter</fullName>
    </submittedName>
</protein>
<dbReference type="Gene3D" id="1.10.3860.10">
    <property type="entry name" value="Sodium:dicarboxylate symporter"/>
    <property type="match status" value="1"/>
</dbReference>
<feature type="transmembrane region" description="Helical" evidence="6">
    <location>
        <begin position="7"/>
        <end position="26"/>
    </location>
</feature>
<evidence type="ECO:0000256" key="6">
    <source>
        <dbReference type="SAM" id="Phobius"/>
    </source>
</evidence>
<dbReference type="EMBL" id="DRBS01000323">
    <property type="protein sequence ID" value="HDD44945.1"/>
    <property type="molecule type" value="Genomic_DNA"/>
</dbReference>